<comment type="similarity">
    <text evidence="1 13">Belongs to the ATP-dependent DNA ligase family.</text>
</comment>
<evidence type="ECO:0000313" key="18">
    <source>
        <dbReference type="Proteomes" id="UP000018208"/>
    </source>
</evidence>
<evidence type="ECO:0000256" key="10">
    <source>
        <dbReference type="ARBA" id="ARBA00023306"/>
    </source>
</evidence>
<evidence type="ECO:0000256" key="6">
    <source>
        <dbReference type="ARBA" id="ARBA00022763"/>
    </source>
</evidence>
<evidence type="ECO:0000256" key="9">
    <source>
        <dbReference type="ARBA" id="ARBA00023204"/>
    </source>
</evidence>
<evidence type="ECO:0000259" key="15">
    <source>
        <dbReference type="PROSITE" id="PS50160"/>
    </source>
</evidence>
<evidence type="ECO:0000256" key="11">
    <source>
        <dbReference type="ARBA" id="ARBA00034003"/>
    </source>
</evidence>
<name>V6LZZ0_9EUKA</name>
<gene>
    <name evidence="16" type="ORF">SS50377_10558</name>
    <name evidence="17" type="ORF">SS50377_26864</name>
</gene>
<dbReference type="InterPro" id="IPR016059">
    <property type="entry name" value="DNA_ligase_ATP-dep_CS"/>
</dbReference>
<protein>
    <recommendedName>
        <fullName evidence="12">DNA ligase</fullName>
        <ecNumber evidence="12">6.5.1.1</ecNumber>
    </recommendedName>
</protein>
<dbReference type="GO" id="GO:0003910">
    <property type="term" value="F:DNA ligase (ATP) activity"/>
    <property type="evidence" value="ECO:0007669"/>
    <property type="project" value="UniProtKB-EC"/>
</dbReference>
<sequence length="707" mass="80356">MSFLKNPIILKTKKAQEPIQKPLDQPLIQSSNFSIICAFLFQIESTTKRLEKLEIFTKLLIQLSITAPSDITKLLLLLSNQVREPWADGVSFLSCGEQIVRKAISDVFSVKTDEIKQSLQTTGDLAISCEIFKKRQPKQFIQSKKLILDAVFSNFLQIADCAGNNSSYDRQTIIKKLLLAGSGIENRYIVRFLLGKNRLGLQRKTILFALSDFLCYFKLKFKYIPTENLQKHLDSSWGKIAENIVTSKIIDDLTREDDDDEDLCDDTSLNQTGSVDEILEKVKQQEHEYSYTNLRQLAYIEVSKAFAKVPSLTFLAENLTQLNTVKITPFIPILPMLAKPVSSFEEILTSNLNFFCEFKYDGFRAQIHSKNGKMQIFSRSQENMSERFPDVLISVQNAAKHPDFVIDGEIVPVDENGQILPFQFLSRRLKIFDSSQNAAKIVFFAFDLMSLNGVEMLGAPLKTRRFLLENCFNSQNLFQLSSSTLCSNIKEIQDLLSEAITARTEGLIIKSQASRYAPDRRSRHWTKLKKDYLENVGDSFDLVPVAGWYGKGKRAGVIGSYLLAARNGDEFQTVTCIGTGMSDDFLQDQSWNRMDSQPNNVRVSERYQGTQGPDFWINPEESQVWEVKVANLSLSLMHTCYVTNGRGIAARLPRLIRNRDDKRVSECTTAQFVFDRFNAQPDRGGVDEEDDFVVKDSSESSLDDFEE</sequence>
<dbReference type="OrthoDB" id="206088at2759"/>
<comment type="catalytic activity">
    <reaction evidence="11 12">
        <text>ATP + (deoxyribonucleotide)n-3'-hydroxyl + 5'-phospho-(deoxyribonucleotide)m = (deoxyribonucleotide)n+m + AMP + diphosphate.</text>
        <dbReference type="EC" id="6.5.1.1"/>
    </reaction>
</comment>
<dbReference type="SUPFAM" id="SSF50249">
    <property type="entry name" value="Nucleic acid-binding proteins"/>
    <property type="match status" value="1"/>
</dbReference>
<dbReference type="PANTHER" id="PTHR45674:SF4">
    <property type="entry name" value="DNA LIGASE 1"/>
    <property type="match status" value="1"/>
</dbReference>
<keyword evidence="18" id="KW-1185">Reference proteome</keyword>
<dbReference type="InterPro" id="IPR012340">
    <property type="entry name" value="NA-bd_OB-fold"/>
</dbReference>
<organism evidence="16">
    <name type="scientific">Spironucleus salmonicida</name>
    <dbReference type="NCBI Taxonomy" id="348837"/>
    <lineage>
        <taxon>Eukaryota</taxon>
        <taxon>Metamonada</taxon>
        <taxon>Diplomonadida</taxon>
        <taxon>Hexamitidae</taxon>
        <taxon>Hexamitinae</taxon>
        <taxon>Spironucleus</taxon>
    </lineage>
</organism>
<dbReference type="InterPro" id="IPR012310">
    <property type="entry name" value="DNA_ligase_ATP-dep_cent"/>
</dbReference>
<dbReference type="InterPro" id="IPR050191">
    <property type="entry name" value="ATP-dep_DNA_ligase"/>
</dbReference>
<dbReference type="Gene3D" id="2.40.50.140">
    <property type="entry name" value="Nucleic acid-binding proteins"/>
    <property type="match status" value="1"/>
</dbReference>
<dbReference type="InterPro" id="IPR012308">
    <property type="entry name" value="DNA_ligase_ATP-dep_N"/>
</dbReference>
<dbReference type="GO" id="GO:0071897">
    <property type="term" value="P:DNA biosynthetic process"/>
    <property type="evidence" value="ECO:0007669"/>
    <property type="project" value="InterPro"/>
</dbReference>
<dbReference type="GO" id="GO:0051301">
    <property type="term" value="P:cell division"/>
    <property type="evidence" value="ECO:0007669"/>
    <property type="project" value="UniProtKB-KW"/>
</dbReference>
<dbReference type="EMBL" id="AUWU02000007">
    <property type="protein sequence ID" value="KAH0570582.1"/>
    <property type="molecule type" value="Genomic_DNA"/>
</dbReference>
<dbReference type="Proteomes" id="UP000018208">
    <property type="component" value="Unassembled WGS sequence"/>
</dbReference>
<evidence type="ECO:0000256" key="2">
    <source>
        <dbReference type="ARBA" id="ARBA00022598"/>
    </source>
</evidence>
<dbReference type="GO" id="GO:0006281">
    <property type="term" value="P:DNA repair"/>
    <property type="evidence" value="ECO:0007669"/>
    <property type="project" value="UniProtKB-KW"/>
</dbReference>
<keyword evidence="5 12" id="KW-0547">Nucleotide-binding</keyword>
<keyword evidence="2 12" id="KW-0436">Ligase</keyword>
<dbReference type="Pfam" id="PF04679">
    <property type="entry name" value="DNA_ligase_A_C"/>
    <property type="match status" value="1"/>
</dbReference>
<evidence type="ECO:0000256" key="7">
    <source>
        <dbReference type="ARBA" id="ARBA00022840"/>
    </source>
</evidence>
<evidence type="ECO:0000256" key="4">
    <source>
        <dbReference type="ARBA" id="ARBA00022705"/>
    </source>
</evidence>
<evidence type="ECO:0000256" key="1">
    <source>
        <dbReference type="ARBA" id="ARBA00007572"/>
    </source>
</evidence>
<dbReference type="CDD" id="cd07900">
    <property type="entry name" value="Adenylation_DNA_ligase_I_Euk"/>
    <property type="match status" value="1"/>
</dbReference>
<keyword evidence="8 12" id="KW-0233">DNA recombination</keyword>
<keyword evidence="10" id="KW-0131">Cell cycle</keyword>
<keyword evidence="7 12" id="KW-0067">ATP-binding</keyword>
<accession>V6LZZ0</accession>
<evidence type="ECO:0000256" key="13">
    <source>
        <dbReference type="RuleBase" id="RU004196"/>
    </source>
</evidence>
<dbReference type="GO" id="GO:0006310">
    <property type="term" value="P:DNA recombination"/>
    <property type="evidence" value="ECO:0007669"/>
    <property type="project" value="UniProtKB-KW"/>
</dbReference>
<dbReference type="GO" id="GO:0003677">
    <property type="term" value="F:DNA binding"/>
    <property type="evidence" value="ECO:0007669"/>
    <property type="project" value="InterPro"/>
</dbReference>
<evidence type="ECO:0000256" key="5">
    <source>
        <dbReference type="ARBA" id="ARBA00022741"/>
    </source>
</evidence>
<feature type="domain" description="ATP-dependent DNA ligase family profile" evidence="15">
    <location>
        <begin position="434"/>
        <end position="567"/>
    </location>
</feature>
<dbReference type="VEuPathDB" id="GiardiaDB:SS50377_26864"/>
<evidence type="ECO:0000256" key="8">
    <source>
        <dbReference type="ARBA" id="ARBA00023172"/>
    </source>
</evidence>
<dbReference type="EC" id="6.5.1.1" evidence="12"/>
<keyword evidence="9 12" id="KW-0234">DNA repair</keyword>
<dbReference type="InterPro" id="IPR012309">
    <property type="entry name" value="DNA_ligase_ATP-dep_C"/>
</dbReference>
<proteinExistence type="inferred from homology"/>
<dbReference type="InterPro" id="IPR000977">
    <property type="entry name" value="DNA_ligase_ATP-dep"/>
</dbReference>
<dbReference type="PANTHER" id="PTHR45674">
    <property type="entry name" value="DNA LIGASE 1/3 FAMILY MEMBER"/>
    <property type="match status" value="1"/>
</dbReference>
<evidence type="ECO:0000313" key="17">
    <source>
        <dbReference type="EMBL" id="KAH0570582.1"/>
    </source>
</evidence>
<keyword evidence="4" id="KW-0235">DNA replication</keyword>
<dbReference type="PROSITE" id="PS00697">
    <property type="entry name" value="DNA_LIGASE_A1"/>
    <property type="match status" value="1"/>
</dbReference>
<dbReference type="Pfam" id="PF04675">
    <property type="entry name" value="DNA_ligase_A_N"/>
    <property type="match status" value="1"/>
</dbReference>
<keyword evidence="3" id="KW-0132">Cell division</keyword>
<feature type="region of interest" description="Disordered" evidence="14">
    <location>
        <begin position="680"/>
        <end position="707"/>
    </location>
</feature>
<dbReference type="GO" id="GO:0005739">
    <property type="term" value="C:mitochondrion"/>
    <property type="evidence" value="ECO:0007669"/>
    <property type="project" value="TreeGrafter"/>
</dbReference>
<reference evidence="16 17" key="1">
    <citation type="journal article" date="2014" name="PLoS Genet.">
        <title>The Genome of Spironucleus salmonicida Highlights a Fish Pathogen Adapted to Fluctuating Environments.</title>
        <authorList>
            <person name="Xu F."/>
            <person name="Jerlstrom-Hultqvist J."/>
            <person name="Einarsson E."/>
            <person name="Astvaldsson A."/>
            <person name="Svard S.G."/>
            <person name="Andersson J.O."/>
        </authorList>
    </citation>
    <scope>NUCLEOTIDE SEQUENCE</scope>
    <source>
        <strain evidence="17">ATCC 50377</strain>
    </source>
</reference>
<dbReference type="GO" id="GO:0006273">
    <property type="term" value="P:lagging strand elongation"/>
    <property type="evidence" value="ECO:0007669"/>
    <property type="project" value="TreeGrafter"/>
</dbReference>
<dbReference type="GO" id="GO:0005634">
    <property type="term" value="C:nucleus"/>
    <property type="evidence" value="ECO:0007669"/>
    <property type="project" value="TreeGrafter"/>
</dbReference>
<keyword evidence="6 12" id="KW-0227">DNA damage</keyword>
<reference evidence="17" key="2">
    <citation type="submission" date="2020-12" db="EMBL/GenBank/DDBJ databases">
        <title>New Spironucleus salmonicida genome in near-complete chromosomes.</title>
        <authorList>
            <person name="Xu F."/>
            <person name="Kurt Z."/>
            <person name="Jimenez-Gonzalez A."/>
            <person name="Astvaldsson A."/>
            <person name="Andersson J.O."/>
            <person name="Svard S.G."/>
        </authorList>
    </citation>
    <scope>NUCLEOTIDE SEQUENCE</scope>
    <source>
        <strain evidence="17">ATCC 50377</strain>
    </source>
</reference>
<dbReference type="InterPro" id="IPR036599">
    <property type="entry name" value="DNA_ligase_N_sf"/>
</dbReference>
<dbReference type="Gene3D" id="3.30.470.30">
    <property type="entry name" value="DNA ligase/mRNA capping enzyme"/>
    <property type="match status" value="1"/>
</dbReference>
<evidence type="ECO:0000313" key="16">
    <source>
        <dbReference type="EMBL" id="EST49331.1"/>
    </source>
</evidence>
<dbReference type="Gene3D" id="1.10.3260.10">
    <property type="entry name" value="DNA ligase, ATP-dependent, N-terminal domain"/>
    <property type="match status" value="1"/>
</dbReference>
<dbReference type="AlphaFoldDB" id="V6LZZ0"/>
<evidence type="ECO:0000256" key="3">
    <source>
        <dbReference type="ARBA" id="ARBA00022618"/>
    </source>
</evidence>
<dbReference type="GO" id="GO:0005524">
    <property type="term" value="F:ATP binding"/>
    <property type="evidence" value="ECO:0007669"/>
    <property type="project" value="UniProtKB-KW"/>
</dbReference>
<evidence type="ECO:0000256" key="12">
    <source>
        <dbReference type="RuleBase" id="RU000617"/>
    </source>
</evidence>
<dbReference type="SUPFAM" id="SSF117018">
    <property type="entry name" value="ATP-dependent DNA ligase DNA-binding domain"/>
    <property type="match status" value="1"/>
</dbReference>
<dbReference type="EMBL" id="KI545953">
    <property type="protein sequence ID" value="EST49331.1"/>
    <property type="molecule type" value="Genomic_DNA"/>
</dbReference>
<evidence type="ECO:0000256" key="14">
    <source>
        <dbReference type="SAM" id="MobiDB-lite"/>
    </source>
</evidence>
<dbReference type="NCBIfam" id="TIGR00574">
    <property type="entry name" value="dnl1"/>
    <property type="match status" value="1"/>
</dbReference>
<dbReference type="Pfam" id="PF01068">
    <property type="entry name" value="DNA_ligase_A_M"/>
    <property type="match status" value="1"/>
</dbReference>
<dbReference type="SUPFAM" id="SSF56091">
    <property type="entry name" value="DNA ligase/mRNA capping enzyme, catalytic domain"/>
    <property type="match status" value="1"/>
</dbReference>
<dbReference type="PROSITE" id="PS50160">
    <property type="entry name" value="DNA_LIGASE_A3"/>
    <property type="match status" value="1"/>
</dbReference>